<dbReference type="Pfam" id="PF22725">
    <property type="entry name" value="GFO_IDH_MocA_C3"/>
    <property type="match status" value="1"/>
</dbReference>
<dbReference type="Proteomes" id="UP000515823">
    <property type="component" value="Chromosome"/>
</dbReference>
<evidence type="ECO:0000313" key="5">
    <source>
        <dbReference type="EMBL" id="QNM04396.1"/>
    </source>
</evidence>
<dbReference type="Gene3D" id="3.30.360.10">
    <property type="entry name" value="Dihydrodipicolinate Reductase, domain 2"/>
    <property type="match status" value="1"/>
</dbReference>
<comment type="similarity">
    <text evidence="1">Belongs to the Gfo/Idh/MocA family.</text>
</comment>
<dbReference type="EMBL" id="CP060634">
    <property type="protein sequence ID" value="QNM04396.1"/>
    <property type="molecule type" value="Genomic_DNA"/>
</dbReference>
<dbReference type="AlphaFoldDB" id="A0A7G9G0R4"/>
<keyword evidence="6" id="KW-1185">Reference proteome</keyword>
<dbReference type="PANTHER" id="PTHR22604">
    <property type="entry name" value="OXIDOREDUCTASES"/>
    <property type="match status" value="1"/>
</dbReference>
<evidence type="ECO:0000313" key="6">
    <source>
        <dbReference type="Proteomes" id="UP000515823"/>
    </source>
</evidence>
<protein>
    <submittedName>
        <fullName evidence="5">Gfo/Idh/MocA family oxidoreductase</fullName>
    </submittedName>
</protein>
<evidence type="ECO:0000259" key="4">
    <source>
        <dbReference type="Pfam" id="PF22725"/>
    </source>
</evidence>
<dbReference type="GO" id="GO:0000166">
    <property type="term" value="F:nucleotide binding"/>
    <property type="evidence" value="ECO:0007669"/>
    <property type="project" value="InterPro"/>
</dbReference>
<dbReference type="InterPro" id="IPR000683">
    <property type="entry name" value="Gfo/Idh/MocA-like_OxRdtase_N"/>
</dbReference>
<dbReference type="SUPFAM" id="SSF55347">
    <property type="entry name" value="Glyceraldehyde-3-phosphate dehydrogenase-like, C-terminal domain"/>
    <property type="match status" value="1"/>
</dbReference>
<organism evidence="5 6">
    <name type="scientific">Qiania dongpingensis</name>
    <dbReference type="NCBI Taxonomy" id="2763669"/>
    <lineage>
        <taxon>Bacteria</taxon>
        <taxon>Bacillati</taxon>
        <taxon>Bacillota</taxon>
        <taxon>Clostridia</taxon>
        <taxon>Lachnospirales</taxon>
        <taxon>Lachnospiraceae</taxon>
        <taxon>Qiania</taxon>
    </lineage>
</organism>
<dbReference type="Pfam" id="PF01408">
    <property type="entry name" value="GFO_IDH_MocA"/>
    <property type="match status" value="1"/>
</dbReference>
<evidence type="ECO:0000259" key="3">
    <source>
        <dbReference type="Pfam" id="PF01408"/>
    </source>
</evidence>
<dbReference type="InterPro" id="IPR050984">
    <property type="entry name" value="Gfo/Idh/MocA_domain"/>
</dbReference>
<accession>A0A7G9G0R4</accession>
<sequence length="317" mass="35470">MKQFNWGILGLGNIAHEFADNMTKLHPIYAVASRSLETAMDFQKKYGAARAYGSYEELLNDPLVDIVYIATVNSQHYKCILACLEHGKHVLCEKAIWGDYEEMKAAYDMAQEKGLLLCEAMTIYHMPIFKEIKSMIASGKLGKIKFVEAELGSLKEDDPSNRFFNPKLGGGAMLDIGTYGLSFVTYFLSGELTELTHLMGRYPTGVDEMWSISLKTSAQEIGSVNLTFRAKLPKRGIIAGEKAYITVMNYVRADKAALVYPDGSEELLKIGETSKALQYEIQDIEEALSTGDYSYAFMDCTMKVVELMDRLLKAEDL</sequence>
<gene>
    <name evidence="5" type="ORF">H9Q78_07795</name>
</gene>
<reference evidence="5 6" key="1">
    <citation type="submission" date="2020-08" db="EMBL/GenBank/DDBJ databases">
        <authorList>
            <person name="Liu C."/>
            <person name="Sun Q."/>
        </authorList>
    </citation>
    <scope>NUCLEOTIDE SEQUENCE [LARGE SCALE GENOMIC DNA]</scope>
    <source>
        <strain evidence="5 6">NSJ-38</strain>
    </source>
</reference>
<dbReference type="Gene3D" id="3.40.50.720">
    <property type="entry name" value="NAD(P)-binding Rossmann-like Domain"/>
    <property type="match status" value="1"/>
</dbReference>
<proteinExistence type="inferred from homology"/>
<name>A0A7G9G0R4_9FIRM</name>
<dbReference type="RefSeq" id="WP_249300733.1">
    <property type="nucleotide sequence ID" value="NZ_CP060634.1"/>
</dbReference>
<dbReference type="GO" id="GO:0016491">
    <property type="term" value="F:oxidoreductase activity"/>
    <property type="evidence" value="ECO:0007669"/>
    <property type="project" value="UniProtKB-KW"/>
</dbReference>
<dbReference type="InterPro" id="IPR055170">
    <property type="entry name" value="GFO_IDH_MocA-like_dom"/>
</dbReference>
<dbReference type="KEGG" id="qdo:H9Q78_07795"/>
<evidence type="ECO:0000256" key="2">
    <source>
        <dbReference type="ARBA" id="ARBA00023002"/>
    </source>
</evidence>
<dbReference type="PANTHER" id="PTHR22604:SF105">
    <property type="entry name" value="TRANS-1,2-DIHYDROBENZENE-1,2-DIOL DEHYDROGENASE"/>
    <property type="match status" value="1"/>
</dbReference>
<feature type="domain" description="GFO/IDH/MocA-like oxidoreductase" evidence="4">
    <location>
        <begin position="129"/>
        <end position="245"/>
    </location>
</feature>
<dbReference type="SUPFAM" id="SSF51735">
    <property type="entry name" value="NAD(P)-binding Rossmann-fold domains"/>
    <property type="match status" value="1"/>
</dbReference>
<keyword evidence="2" id="KW-0560">Oxidoreductase</keyword>
<evidence type="ECO:0000256" key="1">
    <source>
        <dbReference type="ARBA" id="ARBA00010928"/>
    </source>
</evidence>
<feature type="domain" description="Gfo/Idh/MocA-like oxidoreductase N-terminal" evidence="3">
    <location>
        <begin position="4"/>
        <end position="117"/>
    </location>
</feature>
<dbReference type="InterPro" id="IPR036291">
    <property type="entry name" value="NAD(P)-bd_dom_sf"/>
</dbReference>